<accession>W1F2U1</accession>
<organism evidence="1 2">
    <name type="scientific">Escherichia coli ISC7</name>
    <dbReference type="NCBI Taxonomy" id="1432555"/>
    <lineage>
        <taxon>Bacteria</taxon>
        <taxon>Pseudomonadati</taxon>
        <taxon>Pseudomonadota</taxon>
        <taxon>Gammaproteobacteria</taxon>
        <taxon>Enterobacterales</taxon>
        <taxon>Enterobacteriaceae</taxon>
        <taxon>Escherichia</taxon>
    </lineage>
</organism>
<evidence type="ECO:0000313" key="1">
    <source>
        <dbReference type="EMBL" id="CDL28090.1"/>
    </source>
</evidence>
<protein>
    <submittedName>
        <fullName evidence="1">Uncharacterized protein</fullName>
    </submittedName>
</protein>
<proteinExistence type="predicted"/>
<dbReference type="AlphaFoldDB" id="W1F2U1"/>
<reference evidence="1 2" key="1">
    <citation type="submission" date="2013-10" db="EMBL/GenBank/DDBJ databases">
        <title>Antibiotic resistance diversity of beta-lactamase producers in the General Hospital Vienna.</title>
        <authorList>
            <person name="Barisic I."/>
            <person name="Mitteregger D."/>
            <person name="Hirschl A.M."/>
            <person name="Noehammer C."/>
            <person name="Wiesinger-Mayr H."/>
        </authorList>
    </citation>
    <scope>NUCLEOTIDE SEQUENCE [LARGE SCALE GENOMIC DNA]</scope>
    <source>
        <strain evidence="1 2">ISC7</strain>
    </source>
</reference>
<sequence length="91" mass="9796">MAVNAAIAPETSMNGLFKAMKVTGSVNVGGVPPSQTIKLFQRATDVVSVPTCTKPPRAPETDPMDIPVNGASQFWAMFIAAPWLIYPVTWY</sequence>
<evidence type="ECO:0000313" key="2">
    <source>
        <dbReference type="Proteomes" id="UP000019199"/>
    </source>
</evidence>
<name>W1F2U1_ECOLX</name>
<dbReference type="Proteomes" id="UP000019199">
    <property type="component" value="Unassembled WGS sequence"/>
</dbReference>
<dbReference type="EMBL" id="CBWN010000116">
    <property type="protein sequence ID" value="CDL28090.1"/>
    <property type="molecule type" value="Genomic_DNA"/>
</dbReference>
<comment type="caution">
    <text evidence="1">The sequence shown here is derived from an EMBL/GenBank/DDBJ whole genome shotgun (WGS) entry which is preliminary data.</text>
</comment>